<proteinExistence type="predicted"/>
<keyword evidence="3" id="KW-1185">Reference proteome</keyword>
<comment type="caution">
    <text evidence="2">The sequence shown here is derived from an EMBL/GenBank/DDBJ whole genome shotgun (WGS) entry which is preliminary data.</text>
</comment>
<dbReference type="Proteomes" id="UP000663879">
    <property type="component" value="Unassembled WGS sequence"/>
</dbReference>
<evidence type="ECO:0000313" key="3">
    <source>
        <dbReference type="Proteomes" id="UP000663879"/>
    </source>
</evidence>
<evidence type="ECO:0000313" key="2">
    <source>
        <dbReference type="EMBL" id="CAF0938524.1"/>
    </source>
</evidence>
<evidence type="ECO:0000256" key="1">
    <source>
        <dbReference type="SAM" id="SignalP"/>
    </source>
</evidence>
<name>A0A814CD72_9BILA</name>
<keyword evidence="1" id="KW-0732">Signal</keyword>
<dbReference type="OrthoDB" id="10458838at2759"/>
<gene>
    <name evidence="2" type="ORF">OXX778_LOCUS13301</name>
</gene>
<reference evidence="2" key="1">
    <citation type="submission" date="2021-02" db="EMBL/GenBank/DDBJ databases">
        <authorList>
            <person name="Nowell W R."/>
        </authorList>
    </citation>
    <scope>NUCLEOTIDE SEQUENCE</scope>
    <source>
        <strain evidence="2">Ploen Becks lab</strain>
    </source>
</reference>
<sequence>MNSFKNLSLGLLLILLAISVDSYQHTRHRRIRKTEDKDRIQRKSNSFRLESPEDDLYLIYSNPFLLPSFDPFFQYEYFNNLMMPMNPMMQLNNMFYDNFRLGDIHKTQSIMMNKLLNSFPSFPKLETQAGEDLRDDFKIEVESCDNLNSEKNTDNFVSDHGFFYHFESTSCGCNQTDYCKLSYAKPDLDFCYLREIESEPESSSKNCELLESCLNDDKNCDGIYVDHRLMKYFKVYCKGDKTVQNIPAKSAKQFIIELKNCL</sequence>
<dbReference type="AlphaFoldDB" id="A0A814CD72"/>
<accession>A0A814CD72</accession>
<dbReference type="EMBL" id="CAJNOC010002530">
    <property type="protein sequence ID" value="CAF0938524.1"/>
    <property type="molecule type" value="Genomic_DNA"/>
</dbReference>
<protein>
    <submittedName>
        <fullName evidence="2">Uncharacterized protein</fullName>
    </submittedName>
</protein>
<feature type="signal peptide" evidence="1">
    <location>
        <begin position="1"/>
        <end position="22"/>
    </location>
</feature>
<feature type="chain" id="PRO_5032795620" evidence="1">
    <location>
        <begin position="23"/>
        <end position="262"/>
    </location>
</feature>
<organism evidence="2 3">
    <name type="scientific">Brachionus calyciflorus</name>
    <dbReference type="NCBI Taxonomy" id="104777"/>
    <lineage>
        <taxon>Eukaryota</taxon>
        <taxon>Metazoa</taxon>
        <taxon>Spiralia</taxon>
        <taxon>Gnathifera</taxon>
        <taxon>Rotifera</taxon>
        <taxon>Eurotatoria</taxon>
        <taxon>Monogononta</taxon>
        <taxon>Pseudotrocha</taxon>
        <taxon>Ploima</taxon>
        <taxon>Brachionidae</taxon>
        <taxon>Brachionus</taxon>
    </lineage>
</organism>